<dbReference type="CDD" id="cd20267">
    <property type="entry name" value="Complex1_LYR_LYRM7"/>
    <property type="match status" value="1"/>
</dbReference>
<dbReference type="GO" id="GO:0034551">
    <property type="term" value="P:mitochondrial respiratory chain complex III assembly"/>
    <property type="evidence" value="ECO:0007669"/>
    <property type="project" value="InterPro"/>
</dbReference>
<dbReference type="InterPro" id="IPR045298">
    <property type="entry name" value="Complex1_LYR_LYRM7"/>
</dbReference>
<dbReference type="PANTHER" id="PTHR46203:SF1">
    <property type="entry name" value="MITOCHONDRIAL TRANSLATION RELEASE FACTOR IN RESCUE"/>
    <property type="match status" value="1"/>
</dbReference>
<dbReference type="AlphaFoldDB" id="A0A9P3GNF8"/>
<dbReference type="InterPro" id="IPR000352">
    <property type="entry name" value="Pep_chain_release_fac_I"/>
</dbReference>
<feature type="compositionally biased region" description="Basic and acidic residues" evidence="5">
    <location>
        <begin position="230"/>
        <end position="240"/>
    </location>
</feature>
<dbReference type="InterPro" id="IPR052405">
    <property type="entry name" value="Mito_Transl_Release_Factor"/>
</dbReference>
<dbReference type="GO" id="GO:0005739">
    <property type="term" value="C:mitochondrion"/>
    <property type="evidence" value="ECO:0007669"/>
    <property type="project" value="UniProtKB-SubCell"/>
</dbReference>
<keyword evidence="3" id="KW-0809">Transit peptide</keyword>
<comment type="caution">
    <text evidence="7">The sequence shown here is derived from an EMBL/GenBank/DDBJ whole genome shotgun (WGS) entry which is preliminary data.</text>
</comment>
<gene>
    <name evidence="7" type="ORF">PsYK624_143600</name>
</gene>
<dbReference type="OrthoDB" id="277888at2759"/>
<feature type="compositionally biased region" description="Basic residues" evidence="5">
    <location>
        <begin position="241"/>
        <end position="254"/>
    </location>
</feature>
<dbReference type="GO" id="GO:0032543">
    <property type="term" value="P:mitochondrial translation"/>
    <property type="evidence" value="ECO:0007669"/>
    <property type="project" value="UniProtKB-ARBA"/>
</dbReference>
<evidence type="ECO:0000256" key="5">
    <source>
        <dbReference type="SAM" id="MobiDB-lite"/>
    </source>
</evidence>
<evidence type="ECO:0000313" key="7">
    <source>
        <dbReference type="EMBL" id="GJE98138.1"/>
    </source>
</evidence>
<feature type="compositionally biased region" description="Low complexity" evidence="5">
    <location>
        <begin position="126"/>
        <end position="137"/>
    </location>
</feature>
<dbReference type="EMBL" id="BPQB01000082">
    <property type="protein sequence ID" value="GJE98138.1"/>
    <property type="molecule type" value="Genomic_DNA"/>
</dbReference>
<evidence type="ECO:0000313" key="8">
    <source>
        <dbReference type="Proteomes" id="UP000703269"/>
    </source>
</evidence>
<feature type="region of interest" description="Disordered" evidence="5">
    <location>
        <begin position="100"/>
        <end position="141"/>
    </location>
</feature>
<sequence length="305" mass="34795">MSISPALRASARAAYRDFLRASNVTFAGDVVVQNAFRLKVRNEILPAASIADQAIWEEKIALTREISEVLRRNIVQARKVEDASEEKWQLRITEHTELGDNDSIKSAKPIEPTRRKRVNDSESDSNDTPSSTPSTSSVPRFYSQLKKVAKERKIPELREEDLEETFVRGSGPGGQSVNKTENNVQLVHKPTGIRVVCQETRSLTQNRKIARRILLDKLDQMENPGLSKQEMLRAKQQERERRRKKKARKKAKARAAKEGREEEENERDDDSSLDEPVDGDEHPPPSSSSSTEQAQRTHYRDWMVI</sequence>
<name>A0A9P3GNF8_9APHY</name>
<evidence type="ECO:0000256" key="2">
    <source>
        <dbReference type="ARBA" id="ARBA00010835"/>
    </source>
</evidence>
<evidence type="ECO:0000256" key="1">
    <source>
        <dbReference type="ARBA" id="ARBA00004173"/>
    </source>
</evidence>
<dbReference type="SUPFAM" id="SSF75620">
    <property type="entry name" value="Release factor"/>
    <property type="match status" value="1"/>
</dbReference>
<dbReference type="GO" id="GO:0003747">
    <property type="term" value="F:translation release factor activity"/>
    <property type="evidence" value="ECO:0007669"/>
    <property type="project" value="InterPro"/>
</dbReference>
<feature type="domain" description="Prokaryotic-type class I peptide chain release factors" evidence="6">
    <location>
        <begin position="156"/>
        <end position="252"/>
    </location>
</feature>
<dbReference type="InterPro" id="IPR045853">
    <property type="entry name" value="Pep_chain_release_fac_I_sf"/>
</dbReference>
<dbReference type="FunFam" id="3.30.160.20:FF:000065">
    <property type="entry name" value="Peptidyl-tRNA hydrolase domain protein"/>
    <property type="match status" value="1"/>
</dbReference>
<feature type="compositionally biased region" description="Acidic residues" evidence="5">
    <location>
        <begin position="261"/>
        <end position="278"/>
    </location>
</feature>
<keyword evidence="4" id="KW-0496">Mitochondrion</keyword>
<dbReference type="Pfam" id="PF00472">
    <property type="entry name" value="RF-1"/>
    <property type="match status" value="1"/>
</dbReference>
<evidence type="ECO:0000256" key="3">
    <source>
        <dbReference type="ARBA" id="ARBA00022946"/>
    </source>
</evidence>
<reference evidence="7 8" key="1">
    <citation type="submission" date="2021-08" db="EMBL/GenBank/DDBJ databases">
        <title>Draft Genome Sequence of Phanerochaete sordida strain YK-624.</title>
        <authorList>
            <person name="Mori T."/>
            <person name="Dohra H."/>
            <person name="Suzuki T."/>
            <person name="Kawagishi H."/>
            <person name="Hirai H."/>
        </authorList>
    </citation>
    <scope>NUCLEOTIDE SEQUENCE [LARGE SCALE GENOMIC DNA]</scope>
    <source>
        <strain evidence="7 8">YK-624</strain>
    </source>
</reference>
<proteinExistence type="inferred from homology"/>
<dbReference type="Proteomes" id="UP000703269">
    <property type="component" value="Unassembled WGS sequence"/>
</dbReference>
<organism evidence="7 8">
    <name type="scientific">Phanerochaete sordida</name>
    <dbReference type="NCBI Taxonomy" id="48140"/>
    <lineage>
        <taxon>Eukaryota</taxon>
        <taxon>Fungi</taxon>
        <taxon>Dikarya</taxon>
        <taxon>Basidiomycota</taxon>
        <taxon>Agaricomycotina</taxon>
        <taxon>Agaricomycetes</taxon>
        <taxon>Polyporales</taxon>
        <taxon>Phanerochaetaceae</taxon>
        <taxon>Phanerochaete</taxon>
    </lineage>
</organism>
<evidence type="ECO:0000259" key="6">
    <source>
        <dbReference type="Pfam" id="PF00472"/>
    </source>
</evidence>
<feature type="region of interest" description="Disordered" evidence="5">
    <location>
        <begin position="161"/>
        <end position="181"/>
    </location>
</feature>
<feature type="region of interest" description="Disordered" evidence="5">
    <location>
        <begin position="224"/>
        <end position="305"/>
    </location>
</feature>
<protein>
    <submittedName>
        <fullName evidence="7">Peptide chain release factor-like protein</fullName>
    </submittedName>
</protein>
<dbReference type="Gene3D" id="3.30.160.20">
    <property type="match status" value="1"/>
</dbReference>
<comment type="similarity">
    <text evidence="2">Belongs to the prokaryotic/mitochondrial release factor family.</text>
</comment>
<dbReference type="PANTHER" id="PTHR46203">
    <property type="entry name" value="PROBABLE PEPTIDE CHAIN RELEASE FACTOR C12ORF65"/>
    <property type="match status" value="1"/>
</dbReference>
<comment type="subcellular location">
    <subcellularLocation>
        <location evidence="1">Mitochondrion</location>
    </subcellularLocation>
</comment>
<keyword evidence="8" id="KW-1185">Reference proteome</keyword>
<evidence type="ECO:0000256" key="4">
    <source>
        <dbReference type="ARBA" id="ARBA00023128"/>
    </source>
</evidence>
<accession>A0A9P3GNF8</accession>